<name>A0A8J7IS90_9BACT</name>
<dbReference type="AlphaFoldDB" id="A0A8J7IS90"/>
<evidence type="ECO:0000313" key="4">
    <source>
        <dbReference type="Proteomes" id="UP000636888"/>
    </source>
</evidence>
<accession>A0A8J7IS90</accession>
<proteinExistence type="predicted"/>
<dbReference type="InterPro" id="IPR004714">
    <property type="entry name" value="Cyt_oxidase_maturation_cbb3"/>
</dbReference>
<keyword evidence="4" id="KW-1185">Reference proteome</keyword>
<evidence type="ECO:0000256" key="1">
    <source>
        <dbReference type="SAM" id="MobiDB-lite"/>
    </source>
</evidence>
<reference evidence="3" key="1">
    <citation type="submission" date="2020-12" db="EMBL/GenBank/DDBJ databases">
        <title>Geomonas sp. Red875, isolated from river sediment.</title>
        <authorList>
            <person name="Xu Z."/>
            <person name="Zhang Z."/>
            <person name="Masuda Y."/>
            <person name="Itoh H."/>
            <person name="Senoo K."/>
        </authorList>
    </citation>
    <scope>NUCLEOTIDE SEQUENCE</scope>
    <source>
        <strain evidence="3">Red875</strain>
    </source>
</reference>
<evidence type="ECO:0000313" key="3">
    <source>
        <dbReference type="EMBL" id="MBJ6726094.1"/>
    </source>
</evidence>
<feature type="region of interest" description="Disordered" evidence="1">
    <location>
        <begin position="55"/>
        <end position="102"/>
    </location>
</feature>
<protein>
    <submittedName>
        <fullName evidence="3">Cbb3-type cytochrome oxidase assembly protein CcoS</fullName>
    </submittedName>
</protein>
<dbReference type="Proteomes" id="UP000636888">
    <property type="component" value="Unassembled WGS sequence"/>
</dbReference>
<feature type="compositionally biased region" description="Basic and acidic residues" evidence="1">
    <location>
        <begin position="60"/>
        <end position="88"/>
    </location>
</feature>
<keyword evidence="2" id="KW-0812">Transmembrane</keyword>
<dbReference type="EMBL" id="JAEMHM010000012">
    <property type="protein sequence ID" value="MBJ6726094.1"/>
    <property type="molecule type" value="Genomic_DNA"/>
</dbReference>
<evidence type="ECO:0000256" key="2">
    <source>
        <dbReference type="SAM" id="Phobius"/>
    </source>
</evidence>
<sequence>MSSLADTELIVYLWVGFLLLMLAGLAGVFWWAVRNRQFADQERARFLALESRIPAGDPVRAGDGRDAEKVVPPARNDDNKVISPKEVDGDQSVPSPSRRGTG</sequence>
<comment type="caution">
    <text evidence="3">The sequence shown here is derived from an EMBL/GenBank/DDBJ whole genome shotgun (WGS) entry which is preliminary data.</text>
</comment>
<feature type="transmembrane region" description="Helical" evidence="2">
    <location>
        <begin position="12"/>
        <end position="33"/>
    </location>
</feature>
<gene>
    <name evidence="3" type="primary">ccoS</name>
    <name evidence="3" type="ORF">JFN93_15355</name>
</gene>
<keyword evidence="2" id="KW-1133">Transmembrane helix</keyword>
<dbReference type="RefSeq" id="WP_199384985.1">
    <property type="nucleotide sequence ID" value="NZ_JAEMHM010000012.1"/>
</dbReference>
<organism evidence="3 4">
    <name type="scientific">Geomesophilobacter sediminis</name>
    <dbReference type="NCBI Taxonomy" id="2798584"/>
    <lineage>
        <taxon>Bacteria</taxon>
        <taxon>Pseudomonadati</taxon>
        <taxon>Thermodesulfobacteriota</taxon>
        <taxon>Desulfuromonadia</taxon>
        <taxon>Geobacterales</taxon>
        <taxon>Geobacteraceae</taxon>
        <taxon>Geomesophilobacter</taxon>
    </lineage>
</organism>
<feature type="compositionally biased region" description="Polar residues" evidence="1">
    <location>
        <begin position="92"/>
        <end position="102"/>
    </location>
</feature>
<dbReference type="Pfam" id="PF03597">
    <property type="entry name" value="FixS"/>
    <property type="match status" value="1"/>
</dbReference>
<keyword evidence="2" id="KW-0472">Membrane</keyword>